<protein>
    <submittedName>
        <fullName evidence="2">Uncharacterized protein</fullName>
    </submittedName>
</protein>
<name>A0A2T2NTP3_CORCC</name>
<evidence type="ECO:0000313" key="2">
    <source>
        <dbReference type="EMBL" id="PSN68811.1"/>
    </source>
</evidence>
<gene>
    <name evidence="2" type="ORF">BS50DRAFT_586215</name>
</gene>
<keyword evidence="3" id="KW-1185">Reference proteome</keyword>
<dbReference type="OrthoDB" id="3794611at2759"/>
<dbReference type="EMBL" id="KZ678133">
    <property type="protein sequence ID" value="PSN68811.1"/>
    <property type="molecule type" value="Genomic_DNA"/>
</dbReference>
<accession>A0A2T2NTP3</accession>
<dbReference type="AlphaFoldDB" id="A0A2T2NTP3"/>
<evidence type="ECO:0000313" key="3">
    <source>
        <dbReference type="Proteomes" id="UP000240883"/>
    </source>
</evidence>
<proteinExistence type="predicted"/>
<feature type="compositionally biased region" description="Polar residues" evidence="1">
    <location>
        <begin position="277"/>
        <end position="294"/>
    </location>
</feature>
<reference evidence="2 3" key="1">
    <citation type="journal article" date="2018" name="Front. Microbiol.">
        <title>Genome-Wide Analysis of Corynespora cassiicola Leaf Fall Disease Putative Effectors.</title>
        <authorList>
            <person name="Lopez D."/>
            <person name="Ribeiro S."/>
            <person name="Label P."/>
            <person name="Fumanal B."/>
            <person name="Venisse J.S."/>
            <person name="Kohler A."/>
            <person name="de Oliveira R.R."/>
            <person name="Labutti K."/>
            <person name="Lipzen A."/>
            <person name="Lail K."/>
            <person name="Bauer D."/>
            <person name="Ohm R.A."/>
            <person name="Barry K.W."/>
            <person name="Spatafora J."/>
            <person name="Grigoriev I.V."/>
            <person name="Martin F.M."/>
            <person name="Pujade-Renaud V."/>
        </authorList>
    </citation>
    <scope>NUCLEOTIDE SEQUENCE [LARGE SCALE GENOMIC DNA]</scope>
    <source>
        <strain evidence="2 3">Philippines</strain>
    </source>
</reference>
<sequence length="337" mass="37535">MPGVFCRRYLCGHPPEYIQASKLPDGRTRHLILPVPGPKDPFFGLTFSLHRCLHCAKKHQAECFGMDPHGHNFPLGVHQGATQEDVGTKKDGWGDVLTRFKYGDFFGRDARYHDPVPESEHWADGPRTIVRIRGSWEDAVRGDQSPEDAELARPRKSMRYSAHSIISESTVKSSVKPERSLQNSEANVENLRPISLEAYPSGPVYKHMNSLRPLGKAGTWPDCKPKEIVESVFNPDGEHALLPTRFNSVRISDSMVDSAKRADQGLEFSSPSNQVVIEDNTTPRDSPNMVSGRSSRILGSGTEDFSAGTLYSMDDAQSPKRMSPLRALSKKLNKKLL</sequence>
<evidence type="ECO:0000256" key="1">
    <source>
        <dbReference type="SAM" id="MobiDB-lite"/>
    </source>
</evidence>
<organism evidence="2 3">
    <name type="scientific">Corynespora cassiicola Philippines</name>
    <dbReference type="NCBI Taxonomy" id="1448308"/>
    <lineage>
        <taxon>Eukaryota</taxon>
        <taxon>Fungi</taxon>
        <taxon>Dikarya</taxon>
        <taxon>Ascomycota</taxon>
        <taxon>Pezizomycotina</taxon>
        <taxon>Dothideomycetes</taxon>
        <taxon>Pleosporomycetidae</taxon>
        <taxon>Pleosporales</taxon>
        <taxon>Corynesporascaceae</taxon>
        <taxon>Corynespora</taxon>
    </lineage>
</organism>
<dbReference type="Proteomes" id="UP000240883">
    <property type="component" value="Unassembled WGS sequence"/>
</dbReference>
<feature type="region of interest" description="Disordered" evidence="1">
    <location>
        <begin position="277"/>
        <end position="324"/>
    </location>
</feature>